<proteinExistence type="predicted"/>
<protein>
    <submittedName>
        <fullName evidence="1">Uncharacterized protein</fullName>
    </submittedName>
</protein>
<dbReference type="KEGG" id="alt:ambt_14450"/>
<reference evidence="1 2" key="1">
    <citation type="journal article" date="2011" name="J. Bacteriol.">
        <title>Complete genome sequence of the polycyclic aromatic hydrocarbon-degrading bacterium Alteromonas sp. strain SN2.</title>
        <authorList>
            <person name="Jin H.M."/>
            <person name="Jeong H."/>
            <person name="Moon E.J."/>
            <person name="Math R.K."/>
            <person name="Lee K."/>
            <person name="Kim H.J."/>
            <person name="Jeon C.O."/>
            <person name="Oh T.K."/>
            <person name="Kim J.F."/>
        </authorList>
    </citation>
    <scope>NUCLEOTIDE SEQUENCE [LARGE SCALE GENOMIC DNA]</scope>
    <source>
        <strain evidence="2">JCM 17741 / KACC 18427 / KCTC 11700BP / SN2</strain>
    </source>
</reference>
<evidence type="ECO:0000313" key="2">
    <source>
        <dbReference type="Proteomes" id="UP000000683"/>
    </source>
</evidence>
<dbReference type="EMBL" id="CP002339">
    <property type="protein sequence ID" value="AEF04404.1"/>
    <property type="molecule type" value="Genomic_DNA"/>
</dbReference>
<organism evidence="1 2">
    <name type="scientific">Alteromonas naphthalenivorans</name>
    <dbReference type="NCBI Taxonomy" id="715451"/>
    <lineage>
        <taxon>Bacteria</taxon>
        <taxon>Pseudomonadati</taxon>
        <taxon>Pseudomonadota</taxon>
        <taxon>Gammaproteobacteria</taxon>
        <taxon>Alteromonadales</taxon>
        <taxon>Alteromonadaceae</taxon>
        <taxon>Alteromonas/Salinimonas group</taxon>
        <taxon>Alteromonas</taxon>
    </lineage>
</organism>
<dbReference type="Proteomes" id="UP000000683">
    <property type="component" value="Chromosome"/>
</dbReference>
<sequence length="45" mass="4981">MRRGVGQAIAAFVRKGRKVRAPKGRVPDNVWAARADDKCSREKTA</sequence>
<accession>F5Z4R7</accession>
<keyword evidence="2" id="KW-1185">Reference proteome</keyword>
<evidence type="ECO:0000313" key="1">
    <source>
        <dbReference type="EMBL" id="AEF04404.1"/>
    </source>
</evidence>
<name>F5Z4R7_ALTNA</name>
<dbReference type="AlphaFoldDB" id="F5Z4R7"/>
<gene>
    <name evidence="1" type="ordered locus">ambt_14450</name>
</gene>
<dbReference type="HOGENOM" id="CLU_217446_0_0_6"/>